<evidence type="ECO:0000256" key="1">
    <source>
        <dbReference type="SAM" id="MobiDB-lite"/>
    </source>
</evidence>
<feature type="region of interest" description="Disordered" evidence="1">
    <location>
        <begin position="378"/>
        <end position="411"/>
    </location>
</feature>
<name>A0A813JHB5_POLGL</name>
<protein>
    <recommendedName>
        <fullName evidence="4">Calmodulin</fullName>
    </recommendedName>
</protein>
<proteinExistence type="predicted"/>
<organism evidence="2 3">
    <name type="scientific">Polarella glacialis</name>
    <name type="common">Dinoflagellate</name>
    <dbReference type="NCBI Taxonomy" id="89957"/>
    <lineage>
        <taxon>Eukaryota</taxon>
        <taxon>Sar</taxon>
        <taxon>Alveolata</taxon>
        <taxon>Dinophyceae</taxon>
        <taxon>Suessiales</taxon>
        <taxon>Suessiaceae</taxon>
        <taxon>Polarella</taxon>
    </lineage>
</organism>
<feature type="non-terminal residue" evidence="2">
    <location>
        <position position="1"/>
    </location>
</feature>
<feature type="compositionally biased region" description="Low complexity" evidence="1">
    <location>
        <begin position="381"/>
        <end position="395"/>
    </location>
</feature>
<dbReference type="Proteomes" id="UP000626109">
    <property type="component" value="Unassembled WGS sequence"/>
</dbReference>
<dbReference type="EMBL" id="CAJNNW010025024">
    <property type="protein sequence ID" value="CAE8675290.1"/>
    <property type="molecule type" value="Genomic_DNA"/>
</dbReference>
<dbReference type="Gene3D" id="1.10.238.10">
    <property type="entry name" value="EF-hand"/>
    <property type="match status" value="1"/>
</dbReference>
<dbReference type="AlphaFoldDB" id="A0A813JHB5"/>
<comment type="caution">
    <text evidence="2">The sequence shown here is derived from an EMBL/GenBank/DDBJ whole genome shotgun (WGS) entry which is preliminary data.</text>
</comment>
<accession>A0A813JHB5</accession>
<reference evidence="2" key="1">
    <citation type="submission" date="2021-02" db="EMBL/GenBank/DDBJ databases">
        <authorList>
            <person name="Dougan E. K."/>
            <person name="Rhodes N."/>
            <person name="Thang M."/>
            <person name="Chan C."/>
        </authorList>
    </citation>
    <scope>NUCLEOTIDE SEQUENCE</scope>
</reference>
<dbReference type="SUPFAM" id="SSF47473">
    <property type="entry name" value="EF-hand"/>
    <property type="match status" value="1"/>
</dbReference>
<evidence type="ECO:0000313" key="3">
    <source>
        <dbReference type="Proteomes" id="UP000626109"/>
    </source>
</evidence>
<sequence>VKGFRAFLAHKFGGSIRGWRRAVAPDEVGVAPVLFSDFCFAMRELGWSGNAMSLWKALSNGKDSVGIQDLEPNVALGLDRLSVAIFKRYKGGVQDAWKDMDHEHGLRLTFCEFDEFLDNKDFIPAVAGGWVVPMRRLFEAIDMSGRGSLTLEDLRFIDRWAHLRVHVPLPPDLRLDSRDVADPEPWAPPPVKPPPDPSIADFRAFLEKRFGSASRAWRIALDLKGTGSVSISDLGKGCRSVGWKHDHSQMFRLLKEAGQGLARLRSLDPETAKAIDRFKEEAVSRYDGLQDLWAELLDPGSTGTVSRTEFVRDVAVELEMREADAMRVFNALDTAGTGWVANSELGFLETFESGMEAKYAAAAAYERQKTLQLSQAFPQWGPQGASSEPASSSGAKTTFNPGSGSGEDAMDLTIGSLGRFRPPWQDVQLAATGISSGIKSAASPLGRELYAPHKSSRSFQYRALANANQLKHRWLALAAEDRCIYSNHETVVADRKVMSQALKKGSSGDIFRTSSEFYRLGVDRLLQKDASRSLLGSHQETEEFCESFHET</sequence>
<gene>
    <name evidence="2" type="ORF">PGLA2088_LOCUS19325</name>
</gene>
<evidence type="ECO:0000313" key="2">
    <source>
        <dbReference type="EMBL" id="CAE8675290.1"/>
    </source>
</evidence>
<dbReference type="InterPro" id="IPR011992">
    <property type="entry name" value="EF-hand-dom_pair"/>
</dbReference>
<evidence type="ECO:0008006" key="4">
    <source>
        <dbReference type="Google" id="ProtNLM"/>
    </source>
</evidence>